<keyword evidence="3" id="KW-1185">Reference proteome</keyword>
<dbReference type="InterPro" id="IPR001650">
    <property type="entry name" value="Helicase_C-like"/>
</dbReference>
<proteinExistence type="predicted"/>
<organism evidence="2 3">
    <name type="scientific">Amphritea opalescens</name>
    <dbReference type="NCBI Taxonomy" id="2490544"/>
    <lineage>
        <taxon>Bacteria</taxon>
        <taxon>Pseudomonadati</taxon>
        <taxon>Pseudomonadota</taxon>
        <taxon>Gammaproteobacteria</taxon>
        <taxon>Oceanospirillales</taxon>
        <taxon>Oceanospirillaceae</taxon>
        <taxon>Amphritea</taxon>
    </lineage>
</organism>
<sequence length="1048" mass="117105">MSSVDERKSITDYISNQLIGPFAGDDEVLSEKPHKRYLMGILFPLGAVEDDVDDDTPDEVDNSVSLSSEFKPSAMALSFAVSGTSEISIALSAGTYEKKGEVWPRSAHSEIVTFNVANDDTKVQKILGGKARLNIVKRPWQDGWILTVALSNDMTCGKVLDTSKCLFQTKIECSTTAGNFTEYPTADRFRFDEEQQELALLYRKRVNWGGGHGCACIWDKASTTPTWLSSASMPETEVYGFSTTIDFNQYGGVPDEVLRLQWLADEKTPKNELISGLKKFVSAYHQWIDGQRDEVVPEQFGETKERVISRLDEAEARMLKGIIALESDSNALKSFHLASRAMLMQMVHSGDDYSGKVTARNEQVYATPDYFSSKYESLRWYPFQLAFQLLVIESLVYTDTGDYSDSRDLVDLLWFPTGGGKTEAYLSLAAWELIYRRLEDELKGAGTTVIKRYTLRLLTSQQFQRAGTMICALELIRQENEQLLGKTPFSLGLWVGQASAPNRFTSGNTDKPAALELFNFMKEEEEPENPFQLKHCPWCGTSITPRSRSRDHLDYGVRASENSFDFYCTTDSCAFHHHLPIQVVDEALYQNPPSMLIGTIDKFARMAWRDDTQAFFGFNGKYNPPSLIIQDELHLISGPLGTIAGIYEAGIDALIKKLGGRAKVIAATATIRAAQQQSRRLFGRDMQIFPPPGLDEADSFYSRENTDAPGRLYVGVMPSGHTGQTALVQTAAALLQSPVETGQVGGCLDTWWTLPIYHNSRRELGKTMTLARDDIPSRIEVIASDKSKARKCEEVEELSANVKGPRIPEVLQKLKLKAGESGVVDILPCTNMISVGVDIGRLGVMLVNGQPKTTAEYIQASSRVGRKKDNPPAIVLTLFSPSKPRDRSHYETFSTYHQSLYRYVEPTSITPWAPPARARALHAALIILVRLSGHLMPNDSAGEFNKNDPDFKSLYVTFKERITDSTSDMDAKEVEKILVHLDEIIDEWHGYALNKEINRYESAQSGHQFNPLIKSFDGGAKKKGFWKTLNSMRNVDTETQIKVRGEAQ</sequence>
<dbReference type="InterPro" id="IPR027417">
    <property type="entry name" value="P-loop_NTPase"/>
</dbReference>
<dbReference type="Pfam" id="PF00271">
    <property type="entry name" value="Helicase_C"/>
    <property type="match status" value="1"/>
</dbReference>
<dbReference type="SMART" id="SM00490">
    <property type="entry name" value="HELICc"/>
    <property type="match status" value="1"/>
</dbReference>
<feature type="domain" description="Helicase C-terminal" evidence="1">
    <location>
        <begin position="763"/>
        <end position="908"/>
    </location>
</feature>
<dbReference type="PROSITE" id="PS51194">
    <property type="entry name" value="HELICASE_CTER"/>
    <property type="match status" value="1"/>
</dbReference>
<dbReference type="RefSeq" id="WP_126157302.1">
    <property type="nucleotide sequence ID" value="NZ_RQXW01000002.1"/>
</dbReference>
<dbReference type="EMBL" id="RQXW01000002">
    <property type="protein sequence ID" value="RTE67335.1"/>
    <property type="molecule type" value="Genomic_DNA"/>
</dbReference>
<dbReference type="AlphaFoldDB" id="A0A430KUZ1"/>
<reference evidence="2 3" key="1">
    <citation type="submission" date="2018-11" db="EMBL/GenBank/DDBJ databases">
        <title>The draft genome sequence of Amphritea opalescens ANRC-JH13T.</title>
        <authorList>
            <person name="Fang Z."/>
            <person name="Zhang Y."/>
            <person name="Han X."/>
        </authorList>
    </citation>
    <scope>NUCLEOTIDE SEQUENCE [LARGE SCALE GENOMIC DNA]</scope>
    <source>
        <strain evidence="2 3">ANRC-JH13</strain>
    </source>
</reference>
<dbReference type="SUPFAM" id="SSF52540">
    <property type="entry name" value="P-loop containing nucleoside triphosphate hydrolases"/>
    <property type="match status" value="1"/>
</dbReference>
<dbReference type="Proteomes" id="UP000283087">
    <property type="component" value="Unassembled WGS sequence"/>
</dbReference>
<dbReference type="OrthoDB" id="713315at2"/>
<evidence type="ECO:0000259" key="1">
    <source>
        <dbReference type="PROSITE" id="PS51194"/>
    </source>
</evidence>
<evidence type="ECO:0000313" key="3">
    <source>
        <dbReference type="Proteomes" id="UP000283087"/>
    </source>
</evidence>
<comment type="caution">
    <text evidence="2">The sequence shown here is derived from an EMBL/GenBank/DDBJ whole genome shotgun (WGS) entry which is preliminary data.</text>
</comment>
<protein>
    <recommendedName>
        <fullName evidence="1">Helicase C-terminal domain-containing protein</fullName>
    </recommendedName>
</protein>
<accession>A0A430KUZ1</accession>
<evidence type="ECO:0000313" key="2">
    <source>
        <dbReference type="EMBL" id="RTE67335.1"/>
    </source>
</evidence>
<dbReference type="Gene3D" id="3.40.50.300">
    <property type="entry name" value="P-loop containing nucleotide triphosphate hydrolases"/>
    <property type="match status" value="2"/>
</dbReference>
<gene>
    <name evidence="2" type="ORF">EH243_03795</name>
</gene>
<name>A0A430KUZ1_9GAMM</name>